<feature type="domain" description="ZZ-type" evidence="7">
    <location>
        <begin position="209"/>
        <end position="261"/>
    </location>
</feature>
<name>A0AAQ4DUN0_AMBAM</name>
<dbReference type="AlphaFoldDB" id="A0AAQ4DUN0"/>
<feature type="domain" description="ZZ-type" evidence="7">
    <location>
        <begin position="131"/>
        <end position="183"/>
    </location>
</feature>
<dbReference type="CDD" id="cd16520">
    <property type="entry name" value="RING-HC_MIBs-like"/>
    <property type="match status" value="1"/>
</dbReference>
<evidence type="ECO:0000256" key="3">
    <source>
        <dbReference type="ARBA" id="ARBA00022833"/>
    </source>
</evidence>
<accession>A0AAQ4DUN0</accession>
<dbReference type="Gene3D" id="3.30.40.10">
    <property type="entry name" value="Zinc/RING finger domain, C3HC4 (zinc finger)"/>
    <property type="match status" value="1"/>
</dbReference>
<feature type="domain" description="ZZ-type" evidence="7">
    <location>
        <begin position="60"/>
        <end position="112"/>
    </location>
</feature>
<dbReference type="SMART" id="SM00291">
    <property type="entry name" value="ZnF_ZZ"/>
    <property type="match status" value="4"/>
</dbReference>
<protein>
    <submittedName>
        <fullName evidence="8">Uncharacterized protein</fullName>
    </submittedName>
</protein>
<evidence type="ECO:0000259" key="6">
    <source>
        <dbReference type="PROSITE" id="PS50089"/>
    </source>
</evidence>
<comment type="caution">
    <text evidence="8">The sequence shown here is derived from an EMBL/GenBank/DDBJ whole genome shotgun (WGS) entry which is preliminary data.</text>
</comment>
<dbReference type="EMBL" id="JARKHS020026611">
    <property type="protein sequence ID" value="KAK8766170.1"/>
    <property type="molecule type" value="Genomic_DNA"/>
</dbReference>
<dbReference type="PANTHER" id="PTHR24202">
    <property type="entry name" value="E3 UBIQUITIN-PROTEIN LIGASE MIB2"/>
    <property type="match status" value="1"/>
</dbReference>
<dbReference type="PROSITE" id="PS50089">
    <property type="entry name" value="ZF_RING_2"/>
    <property type="match status" value="1"/>
</dbReference>
<evidence type="ECO:0000313" key="9">
    <source>
        <dbReference type="Proteomes" id="UP001321473"/>
    </source>
</evidence>
<dbReference type="GO" id="GO:0008270">
    <property type="term" value="F:zinc ion binding"/>
    <property type="evidence" value="ECO:0007669"/>
    <property type="project" value="UniProtKB-KW"/>
</dbReference>
<keyword evidence="1" id="KW-0479">Metal-binding</keyword>
<keyword evidence="2 4" id="KW-0863">Zinc-finger</keyword>
<keyword evidence="3" id="KW-0862">Zinc</keyword>
<dbReference type="Pfam" id="PF00569">
    <property type="entry name" value="ZZ"/>
    <property type="match status" value="4"/>
</dbReference>
<feature type="compositionally biased region" description="Polar residues" evidence="5">
    <location>
        <begin position="28"/>
        <end position="37"/>
    </location>
</feature>
<dbReference type="InterPro" id="IPR001841">
    <property type="entry name" value="Znf_RING"/>
</dbReference>
<feature type="compositionally biased region" description="Basic and acidic residues" evidence="5">
    <location>
        <begin position="1"/>
        <end position="12"/>
    </location>
</feature>
<evidence type="ECO:0000313" key="8">
    <source>
        <dbReference type="EMBL" id="KAK8766170.1"/>
    </source>
</evidence>
<evidence type="ECO:0000259" key="7">
    <source>
        <dbReference type="PROSITE" id="PS50135"/>
    </source>
</evidence>
<dbReference type="GO" id="GO:0016567">
    <property type="term" value="P:protein ubiquitination"/>
    <property type="evidence" value="ECO:0007669"/>
    <property type="project" value="TreeGrafter"/>
</dbReference>
<dbReference type="GO" id="GO:0005737">
    <property type="term" value="C:cytoplasm"/>
    <property type="evidence" value="ECO:0007669"/>
    <property type="project" value="TreeGrafter"/>
</dbReference>
<feature type="domain" description="RING-type" evidence="6">
    <location>
        <begin position="405"/>
        <end position="438"/>
    </location>
</feature>
<dbReference type="Proteomes" id="UP001321473">
    <property type="component" value="Unassembled WGS sequence"/>
</dbReference>
<dbReference type="SUPFAM" id="SSF57850">
    <property type="entry name" value="RING/U-box"/>
    <property type="match status" value="5"/>
</dbReference>
<reference evidence="8 9" key="1">
    <citation type="journal article" date="2023" name="Arcadia Sci">
        <title>De novo assembly of a long-read Amblyomma americanum tick genome.</title>
        <authorList>
            <person name="Chou S."/>
            <person name="Poskanzer K.E."/>
            <person name="Rollins M."/>
            <person name="Thuy-Boun P.S."/>
        </authorList>
    </citation>
    <scope>NUCLEOTIDE SEQUENCE [LARGE SCALE GENOMIC DNA]</scope>
    <source>
        <strain evidence="8">F_SG_1</strain>
        <tissue evidence="8">Salivary glands</tissue>
    </source>
</reference>
<organism evidence="8 9">
    <name type="scientific">Amblyomma americanum</name>
    <name type="common">Lone star tick</name>
    <dbReference type="NCBI Taxonomy" id="6943"/>
    <lineage>
        <taxon>Eukaryota</taxon>
        <taxon>Metazoa</taxon>
        <taxon>Ecdysozoa</taxon>
        <taxon>Arthropoda</taxon>
        <taxon>Chelicerata</taxon>
        <taxon>Arachnida</taxon>
        <taxon>Acari</taxon>
        <taxon>Parasitiformes</taxon>
        <taxon>Ixodida</taxon>
        <taxon>Ixodoidea</taxon>
        <taxon>Ixodidae</taxon>
        <taxon>Amblyomminae</taxon>
        <taxon>Amblyomma</taxon>
    </lineage>
</organism>
<evidence type="ECO:0000256" key="2">
    <source>
        <dbReference type="ARBA" id="ARBA00022771"/>
    </source>
</evidence>
<evidence type="ECO:0000256" key="1">
    <source>
        <dbReference type="ARBA" id="ARBA00022723"/>
    </source>
</evidence>
<proteinExistence type="predicted"/>
<dbReference type="Gene3D" id="3.30.60.90">
    <property type="match status" value="4"/>
</dbReference>
<dbReference type="PANTHER" id="PTHR24202:SF4">
    <property type="entry name" value="E3 UBIQUITIN-PROTEIN LIGASE MIB2-RELATED"/>
    <property type="match status" value="1"/>
</dbReference>
<feature type="region of interest" description="Disordered" evidence="5">
    <location>
        <begin position="1"/>
        <end position="41"/>
    </location>
</feature>
<dbReference type="PROSITE" id="PS50135">
    <property type="entry name" value="ZF_ZZ_2"/>
    <property type="match status" value="4"/>
</dbReference>
<dbReference type="InterPro" id="IPR043145">
    <property type="entry name" value="Znf_ZZ_sf"/>
</dbReference>
<keyword evidence="9" id="KW-1185">Reference proteome</keyword>
<dbReference type="PROSITE" id="PS01357">
    <property type="entry name" value="ZF_ZZ_1"/>
    <property type="match status" value="4"/>
</dbReference>
<dbReference type="InterPro" id="IPR000433">
    <property type="entry name" value="Znf_ZZ"/>
</dbReference>
<feature type="domain" description="ZZ-type" evidence="7">
    <location>
        <begin position="287"/>
        <end position="339"/>
    </location>
</feature>
<evidence type="ECO:0000256" key="4">
    <source>
        <dbReference type="PROSITE-ProRule" id="PRU00228"/>
    </source>
</evidence>
<evidence type="ECO:0000256" key="5">
    <source>
        <dbReference type="SAM" id="MobiDB-lite"/>
    </source>
</evidence>
<gene>
    <name evidence="8" type="ORF">V5799_007040</name>
</gene>
<dbReference type="InterPro" id="IPR013083">
    <property type="entry name" value="Znf_RING/FYVE/PHD"/>
</dbReference>
<sequence>MEETVAELKWDAGDGADWQPETRRDTKITVNSKQGSQKKQREDVVTGATAEGDIARGAIFRTIYCDSCGQREILGTRWKCAACFNYDLCTACYRGGMHNIDHVFLRIDVPGGAAVKVPPRRGAVKAEGVRFRGIYCDTCEQCPIIGTRWKCALCVEYDLCTTCYLRGMHNLDHVFLRVEVPGGTADMVASRKGSGNLPVENVQFKDVIFSGINCNGCDKRGIVGARWKCDQCIDYDLCTSCYVANAHSLDHVFWRFDSPGREGLRVSPRNGLITTDGRAVLQEAVKFDGINCDRCRQRGIVGRRWKCAVCLDYDLCSACYMSDEHDQDHAFLRFDEPRAEGVRVLRREVSKNTHSRADSMGEKNACEDRRMKELERKPKDITAGDHDARDELVTKLRELQDAVQCAICMEGQRNVAFLCGHRSCADCAEHLSVCHMCRLPITMKITLY</sequence>